<dbReference type="EMBL" id="OZ019902">
    <property type="protein sequence ID" value="CAK9194979.1"/>
    <property type="molecule type" value="Genomic_DNA"/>
</dbReference>
<evidence type="ECO:0000313" key="1">
    <source>
        <dbReference type="EMBL" id="CAK9194979.1"/>
    </source>
</evidence>
<name>A0ABP0TF41_9BRYO</name>
<reference evidence="1" key="1">
    <citation type="submission" date="2024-02" db="EMBL/GenBank/DDBJ databases">
        <authorList>
            <consortium name="ELIXIR-Norway"/>
            <consortium name="Elixir Norway"/>
        </authorList>
    </citation>
    <scope>NUCLEOTIDE SEQUENCE</scope>
</reference>
<dbReference type="Proteomes" id="UP001497512">
    <property type="component" value="Chromosome 10"/>
</dbReference>
<accession>A0ABP0TF41</accession>
<organism evidence="1 2">
    <name type="scientific">Sphagnum troendelagicum</name>
    <dbReference type="NCBI Taxonomy" id="128251"/>
    <lineage>
        <taxon>Eukaryota</taxon>
        <taxon>Viridiplantae</taxon>
        <taxon>Streptophyta</taxon>
        <taxon>Embryophyta</taxon>
        <taxon>Bryophyta</taxon>
        <taxon>Sphagnophytina</taxon>
        <taxon>Sphagnopsida</taxon>
        <taxon>Sphagnales</taxon>
        <taxon>Sphagnaceae</taxon>
        <taxon>Sphagnum</taxon>
    </lineage>
</organism>
<sequence length="244" mass="26998">MILCSVYRVCCIYWLRGSKLFVPLIPPCHVPNGCSCRSQAHRKRIRKLPKWQAASAPQSRHLDSPAIKDMIVKELKAMELATDEDIHATKTIAEDSRLLTGSQSNDSYLLTGSSSMGKLPEMVQVTTCSLNHSHVPKDLLGENFNIVEMPTKHCGTKEEAAMSSSDAPRNDVGQPYSTANLTCGLTRLLTTIDDPNLHCQIDGDVLSVNECRSSLFAWPELDSLILQVINDWLDRSNMCPTTGL</sequence>
<evidence type="ECO:0000313" key="2">
    <source>
        <dbReference type="Proteomes" id="UP001497512"/>
    </source>
</evidence>
<proteinExistence type="predicted"/>
<protein>
    <submittedName>
        <fullName evidence="1">Uncharacterized protein</fullName>
    </submittedName>
</protein>
<keyword evidence="2" id="KW-1185">Reference proteome</keyword>
<gene>
    <name evidence="1" type="ORF">CSSPTR1EN2_LOCUS2795</name>
</gene>